<dbReference type="EMBL" id="SRLO01000279">
    <property type="protein sequence ID" value="TNN63127.1"/>
    <property type="molecule type" value="Genomic_DNA"/>
</dbReference>
<keyword evidence="2" id="KW-1185">Reference proteome</keyword>
<dbReference type="Proteomes" id="UP000314294">
    <property type="component" value="Unassembled WGS sequence"/>
</dbReference>
<name>A0A4Z2HB49_9TELE</name>
<evidence type="ECO:0000313" key="2">
    <source>
        <dbReference type="Proteomes" id="UP000314294"/>
    </source>
</evidence>
<comment type="caution">
    <text evidence="1">The sequence shown here is derived from an EMBL/GenBank/DDBJ whole genome shotgun (WGS) entry which is preliminary data.</text>
</comment>
<gene>
    <name evidence="1" type="ORF">EYF80_026591</name>
</gene>
<protein>
    <submittedName>
        <fullName evidence="1">Uncharacterized protein</fullName>
    </submittedName>
</protein>
<organism evidence="1 2">
    <name type="scientific">Liparis tanakae</name>
    <name type="common">Tanaka's snailfish</name>
    <dbReference type="NCBI Taxonomy" id="230148"/>
    <lineage>
        <taxon>Eukaryota</taxon>
        <taxon>Metazoa</taxon>
        <taxon>Chordata</taxon>
        <taxon>Craniata</taxon>
        <taxon>Vertebrata</taxon>
        <taxon>Euteleostomi</taxon>
        <taxon>Actinopterygii</taxon>
        <taxon>Neopterygii</taxon>
        <taxon>Teleostei</taxon>
        <taxon>Neoteleostei</taxon>
        <taxon>Acanthomorphata</taxon>
        <taxon>Eupercaria</taxon>
        <taxon>Perciformes</taxon>
        <taxon>Cottioidei</taxon>
        <taxon>Cottales</taxon>
        <taxon>Liparidae</taxon>
        <taxon>Liparis</taxon>
    </lineage>
</organism>
<proteinExistence type="predicted"/>
<sequence>MEKLFPGFAVIDTTGTVGPDALGSAGHRELIHLCPPSPYELNSCSDTRSEAYVQMWKPR</sequence>
<evidence type="ECO:0000313" key="1">
    <source>
        <dbReference type="EMBL" id="TNN63127.1"/>
    </source>
</evidence>
<reference evidence="1 2" key="1">
    <citation type="submission" date="2019-03" db="EMBL/GenBank/DDBJ databases">
        <title>First draft genome of Liparis tanakae, snailfish: a comprehensive survey of snailfish specific genes.</title>
        <authorList>
            <person name="Kim W."/>
            <person name="Song I."/>
            <person name="Jeong J.-H."/>
            <person name="Kim D."/>
            <person name="Kim S."/>
            <person name="Ryu S."/>
            <person name="Song J.Y."/>
            <person name="Lee S.K."/>
        </authorList>
    </citation>
    <scope>NUCLEOTIDE SEQUENCE [LARGE SCALE GENOMIC DNA]</scope>
    <source>
        <tissue evidence="1">Muscle</tissue>
    </source>
</reference>
<accession>A0A4Z2HB49</accession>
<dbReference type="AlphaFoldDB" id="A0A4Z2HB49"/>